<evidence type="ECO:0000256" key="1">
    <source>
        <dbReference type="ARBA" id="ARBA00004120"/>
    </source>
</evidence>
<feature type="compositionally biased region" description="Acidic residues" evidence="8">
    <location>
        <begin position="20"/>
        <end position="29"/>
    </location>
</feature>
<accession>A0A7I8W046</accession>
<evidence type="ECO:0000313" key="10">
    <source>
        <dbReference type="Proteomes" id="UP000549394"/>
    </source>
</evidence>
<organism evidence="9 10">
    <name type="scientific">Dimorphilus gyrociliatus</name>
    <dbReference type="NCBI Taxonomy" id="2664684"/>
    <lineage>
        <taxon>Eukaryota</taxon>
        <taxon>Metazoa</taxon>
        <taxon>Spiralia</taxon>
        <taxon>Lophotrochozoa</taxon>
        <taxon>Annelida</taxon>
        <taxon>Polychaeta</taxon>
        <taxon>Polychaeta incertae sedis</taxon>
        <taxon>Dinophilidae</taxon>
        <taxon>Dimorphilus</taxon>
    </lineage>
</organism>
<proteinExistence type="inferred from homology"/>
<feature type="region of interest" description="Disordered" evidence="8">
    <location>
        <begin position="1"/>
        <end position="115"/>
    </location>
</feature>
<evidence type="ECO:0000256" key="6">
    <source>
        <dbReference type="ARBA" id="ARBA00023212"/>
    </source>
</evidence>
<dbReference type="PANTHER" id="PTHR13376">
    <property type="entry name" value="INTRAFLAGELLAR TRANSPORT PROTEIN 46 HOMOLOG"/>
    <property type="match status" value="1"/>
</dbReference>
<keyword evidence="4" id="KW-0963">Cytoplasm</keyword>
<comment type="caution">
    <text evidence="9">The sequence shown here is derived from an EMBL/GenBank/DDBJ whole genome shotgun (WGS) entry which is preliminary data.</text>
</comment>
<dbReference type="EMBL" id="CAJFCJ010000015">
    <property type="protein sequence ID" value="CAD5121969.1"/>
    <property type="molecule type" value="Genomic_DNA"/>
</dbReference>
<dbReference type="GO" id="GO:0042073">
    <property type="term" value="P:intraciliary transport"/>
    <property type="evidence" value="ECO:0007669"/>
    <property type="project" value="InterPro"/>
</dbReference>
<evidence type="ECO:0000256" key="8">
    <source>
        <dbReference type="SAM" id="MobiDB-lite"/>
    </source>
</evidence>
<evidence type="ECO:0000313" key="9">
    <source>
        <dbReference type="EMBL" id="CAD5121969.1"/>
    </source>
</evidence>
<dbReference type="PANTHER" id="PTHR13376:SF0">
    <property type="entry name" value="INTRAFLAGELLAR TRANSPORT PROTEIN 46 HOMOLOG"/>
    <property type="match status" value="1"/>
</dbReference>
<reference evidence="9 10" key="1">
    <citation type="submission" date="2020-08" db="EMBL/GenBank/DDBJ databases">
        <authorList>
            <person name="Hejnol A."/>
        </authorList>
    </citation>
    <scope>NUCLEOTIDE SEQUENCE [LARGE SCALE GENOMIC DNA]</scope>
</reference>
<dbReference type="GO" id="GO:0005815">
    <property type="term" value="C:microtubule organizing center"/>
    <property type="evidence" value="ECO:0007669"/>
    <property type="project" value="TreeGrafter"/>
</dbReference>
<keyword evidence="10" id="KW-1185">Reference proteome</keyword>
<dbReference type="Proteomes" id="UP000549394">
    <property type="component" value="Unassembled WGS sequence"/>
</dbReference>
<comment type="similarity">
    <text evidence="2">Belongs to the IFT46 family.</text>
</comment>
<feature type="compositionally biased region" description="Acidic residues" evidence="8">
    <location>
        <begin position="102"/>
        <end position="115"/>
    </location>
</feature>
<keyword evidence="5" id="KW-0969">Cilium</keyword>
<evidence type="ECO:0000256" key="4">
    <source>
        <dbReference type="ARBA" id="ARBA00022490"/>
    </source>
</evidence>
<dbReference type="OrthoDB" id="2119217at2759"/>
<evidence type="ECO:0000256" key="3">
    <source>
        <dbReference type="ARBA" id="ARBA00017206"/>
    </source>
</evidence>
<keyword evidence="7" id="KW-0966">Cell projection</keyword>
<evidence type="ECO:0000256" key="5">
    <source>
        <dbReference type="ARBA" id="ARBA00023069"/>
    </source>
</evidence>
<protein>
    <recommendedName>
        <fullName evidence="3">Intraflagellar transport protein 46 homolog</fullName>
    </recommendedName>
</protein>
<evidence type="ECO:0000256" key="7">
    <source>
        <dbReference type="ARBA" id="ARBA00023273"/>
    </source>
</evidence>
<dbReference type="AlphaFoldDB" id="A0A7I8W046"/>
<dbReference type="GO" id="GO:0060271">
    <property type="term" value="P:cilium assembly"/>
    <property type="evidence" value="ECO:0007669"/>
    <property type="project" value="TreeGrafter"/>
</dbReference>
<name>A0A7I8W046_9ANNE</name>
<sequence>MASEEENQAPLSHKNQMYDESLEVPDAEDVPSLCTPSPNMASIGNQDDNDSDETIGNSPHPDSRMDNSITSENEQPGLDLKQKKFQPSNLKDDDNDSGSSLADDDDEEDDEDDDGAEAAFEGAYDPDEYSNLPVSAEISDLFQYITRYTPQTIELDHCLKPFIPDFIPSVGDIDAFIKVPRPDGIDEKLGLLILDEPCAKQSDPVVLEMQIRSKSKHTHAKSMIVKNIDNARKDPKAIDNWCKSIADIRKTQPPPTVHYSRNMPNIDTLMEEWPPEFEELLKEIKLPSADLDSDLKTYTDMICAILDIPIYKNRIQSLHVLFTLFSEFKNSQHFRNLAADNKLDNALKDQEERLVL</sequence>
<dbReference type="GO" id="GO:0031514">
    <property type="term" value="C:motile cilium"/>
    <property type="evidence" value="ECO:0007669"/>
    <property type="project" value="TreeGrafter"/>
</dbReference>
<keyword evidence="6" id="KW-0206">Cytoskeleton</keyword>
<comment type="subcellular location">
    <subcellularLocation>
        <location evidence="1">Cytoplasm</location>
        <location evidence="1">Cytoskeleton</location>
        <location evidence="1">Cilium basal body</location>
    </subcellularLocation>
</comment>
<dbReference type="InterPro" id="IPR022088">
    <property type="entry name" value="Intraflagellar_transp_cmplxB"/>
</dbReference>
<evidence type="ECO:0000256" key="2">
    <source>
        <dbReference type="ARBA" id="ARBA00007700"/>
    </source>
</evidence>
<gene>
    <name evidence="9" type="ORF">DGYR_LOCUS9843</name>
</gene>
<dbReference type="Pfam" id="PF12317">
    <property type="entry name" value="IFT46_B_C"/>
    <property type="match status" value="1"/>
</dbReference>
<dbReference type="GO" id="GO:0030992">
    <property type="term" value="C:intraciliary transport particle B"/>
    <property type="evidence" value="ECO:0007669"/>
    <property type="project" value="TreeGrafter"/>
</dbReference>
<feature type="compositionally biased region" description="Polar residues" evidence="8">
    <location>
        <begin position="34"/>
        <end position="46"/>
    </location>
</feature>